<proteinExistence type="predicted"/>
<keyword evidence="4" id="KW-1185">Reference proteome</keyword>
<keyword evidence="3" id="KW-0328">Glycosyltransferase</keyword>
<dbReference type="PANTHER" id="PTHR43646:SF3">
    <property type="entry name" value="SLR1566 PROTEIN"/>
    <property type="match status" value="1"/>
</dbReference>
<evidence type="ECO:0000313" key="3">
    <source>
        <dbReference type="EMBL" id="OSY36667.1"/>
    </source>
</evidence>
<evidence type="ECO:0000256" key="1">
    <source>
        <dbReference type="SAM" id="Phobius"/>
    </source>
</evidence>
<dbReference type="EC" id="2.4.-.-" evidence="3"/>
<keyword evidence="1" id="KW-0812">Transmembrane</keyword>
<feature type="transmembrane region" description="Helical" evidence="1">
    <location>
        <begin position="381"/>
        <end position="405"/>
    </location>
</feature>
<dbReference type="Gene3D" id="3.90.550.10">
    <property type="entry name" value="Spore Coat Polysaccharide Biosynthesis Protein SpsA, Chain A"/>
    <property type="match status" value="1"/>
</dbReference>
<dbReference type="Proteomes" id="UP000194360">
    <property type="component" value="Unassembled WGS sequence"/>
</dbReference>
<dbReference type="InterPro" id="IPR001173">
    <property type="entry name" value="Glyco_trans_2-like"/>
</dbReference>
<feature type="transmembrane region" description="Helical" evidence="1">
    <location>
        <begin position="12"/>
        <end position="37"/>
    </location>
</feature>
<feature type="domain" description="Glycosyltransferase 2-like" evidence="2">
    <location>
        <begin position="64"/>
        <end position="217"/>
    </location>
</feature>
<keyword evidence="1" id="KW-1133">Transmembrane helix</keyword>
<evidence type="ECO:0000313" key="4">
    <source>
        <dbReference type="Proteomes" id="UP000194360"/>
    </source>
</evidence>
<evidence type="ECO:0000259" key="2">
    <source>
        <dbReference type="Pfam" id="PF00535"/>
    </source>
</evidence>
<protein>
    <submittedName>
        <fullName evidence="3">Putative glycosyltransferase EpsJ</fullName>
        <ecNumber evidence="3">2.4.-.-</ecNumber>
    </submittedName>
</protein>
<dbReference type="RefSeq" id="WP_232021786.1">
    <property type="nucleotide sequence ID" value="NZ_AP018921.1"/>
</dbReference>
<gene>
    <name evidence="3" type="primary">epsJ</name>
    <name evidence="3" type="ORF">BG845_05272</name>
</gene>
<sequence length="416" mass="43774">MANSPSIARQPWCATITLVLGGCGHFLLIAASLATAWRGTRTVERVRRITPLAEAPGDEDGSVTIVVPARDEAPRIGACVDALRAQTMPDVRIVVVDDDSSDGTGQIAARHADDDPRVTVVRGEGRPAGWSGKVAAMQIGLDTDRVARDRSGIAPPEWLLFVDADTQLAPELLGRLRATAVQHDADLVSAAGTPPPGGSAAWSLLMPTGIVFIGEHADPKGRARRALAIGQCLLVRRDRFDAVGGWTALRDRRIEDVLLATRVRDDGGRTRLVDAHGLVTTSGLDPFGAGWASFRKTLVAATERSVLVLAGGGLTHAAMSLAGPVAVVCGLRVRRVARTPGRSGRGRSARAIGLVTTGLLGWGAAAAAHHRAARLMRTRTAFAPLAPLIWALFGAVLLDGARVVLRGTAGWKSRDQ</sequence>
<comment type="caution">
    <text evidence="3">The sequence shown here is derived from an EMBL/GenBank/DDBJ whole genome shotgun (WGS) entry which is preliminary data.</text>
</comment>
<dbReference type="GO" id="GO:0016757">
    <property type="term" value="F:glycosyltransferase activity"/>
    <property type="evidence" value="ECO:0007669"/>
    <property type="project" value="UniProtKB-KW"/>
</dbReference>
<keyword evidence="3" id="KW-0808">Transferase</keyword>
<name>A0A1Y2MPP8_PSEAH</name>
<reference evidence="3 4" key="1">
    <citation type="submission" date="2016-09" db="EMBL/GenBank/DDBJ databases">
        <title>Pseudonocardia autotrophica DSM535, a candidate organism with high potential of specific P450 cytochromes.</title>
        <authorList>
            <person name="Grumaz C."/>
            <person name="Vainshtein Y."/>
            <person name="Kirstahler P."/>
            <person name="Sohn K."/>
        </authorList>
    </citation>
    <scope>NUCLEOTIDE SEQUENCE [LARGE SCALE GENOMIC DNA]</scope>
    <source>
        <strain evidence="3 4">DSM 535</strain>
    </source>
</reference>
<dbReference type="EMBL" id="MIGB01000037">
    <property type="protein sequence ID" value="OSY36667.1"/>
    <property type="molecule type" value="Genomic_DNA"/>
</dbReference>
<dbReference type="Pfam" id="PF00535">
    <property type="entry name" value="Glycos_transf_2"/>
    <property type="match status" value="1"/>
</dbReference>
<dbReference type="AlphaFoldDB" id="A0A1Y2MPP8"/>
<feature type="transmembrane region" description="Helical" evidence="1">
    <location>
        <begin position="306"/>
        <end position="331"/>
    </location>
</feature>
<dbReference type="InterPro" id="IPR029044">
    <property type="entry name" value="Nucleotide-diphossugar_trans"/>
</dbReference>
<feature type="transmembrane region" description="Helical" evidence="1">
    <location>
        <begin position="351"/>
        <end position="369"/>
    </location>
</feature>
<organism evidence="3 4">
    <name type="scientific">Pseudonocardia autotrophica</name>
    <name type="common">Amycolata autotrophica</name>
    <name type="synonym">Nocardia autotrophica</name>
    <dbReference type="NCBI Taxonomy" id="2074"/>
    <lineage>
        <taxon>Bacteria</taxon>
        <taxon>Bacillati</taxon>
        <taxon>Actinomycetota</taxon>
        <taxon>Actinomycetes</taxon>
        <taxon>Pseudonocardiales</taxon>
        <taxon>Pseudonocardiaceae</taxon>
        <taxon>Pseudonocardia</taxon>
    </lineage>
</organism>
<keyword evidence="1" id="KW-0472">Membrane</keyword>
<dbReference type="STRING" id="2074.BG845_05272"/>
<dbReference type="SUPFAM" id="SSF53448">
    <property type="entry name" value="Nucleotide-diphospho-sugar transferases"/>
    <property type="match status" value="1"/>
</dbReference>
<accession>A0A1Y2MPP8</accession>
<dbReference type="PANTHER" id="PTHR43646">
    <property type="entry name" value="GLYCOSYLTRANSFERASE"/>
    <property type="match status" value="1"/>
</dbReference>